<accession>A0A2S5TF43</accession>
<dbReference type="Proteomes" id="UP000238220">
    <property type="component" value="Unassembled WGS sequence"/>
</dbReference>
<evidence type="ECO:0000313" key="4">
    <source>
        <dbReference type="Proteomes" id="UP000238220"/>
    </source>
</evidence>
<dbReference type="OrthoDB" id="5497412at2"/>
<dbReference type="SUPFAM" id="SSF46894">
    <property type="entry name" value="C-terminal effector domain of the bipartite response regulators"/>
    <property type="match status" value="1"/>
</dbReference>
<dbReference type="InterPro" id="IPR016032">
    <property type="entry name" value="Sig_transdc_resp-reg_C-effctor"/>
</dbReference>
<dbReference type="GO" id="GO:0003677">
    <property type="term" value="F:DNA binding"/>
    <property type="evidence" value="ECO:0007669"/>
    <property type="project" value="InterPro"/>
</dbReference>
<feature type="region of interest" description="Disordered" evidence="1">
    <location>
        <begin position="1"/>
        <end position="27"/>
    </location>
</feature>
<evidence type="ECO:0000256" key="1">
    <source>
        <dbReference type="SAM" id="MobiDB-lite"/>
    </source>
</evidence>
<proteinExistence type="predicted"/>
<dbReference type="GO" id="GO:0006355">
    <property type="term" value="P:regulation of DNA-templated transcription"/>
    <property type="evidence" value="ECO:0007669"/>
    <property type="project" value="InterPro"/>
</dbReference>
<comment type="caution">
    <text evidence="3">The sequence shown here is derived from an EMBL/GenBank/DDBJ whole genome shotgun (WGS) entry which is preliminary data.</text>
</comment>
<reference evidence="3 4" key="1">
    <citation type="submission" date="2018-02" db="EMBL/GenBank/DDBJ databases">
        <title>Genome sequencing of Solimonas sp. HR-BB.</title>
        <authorList>
            <person name="Lee Y."/>
            <person name="Jeon C.O."/>
        </authorList>
    </citation>
    <scope>NUCLEOTIDE SEQUENCE [LARGE SCALE GENOMIC DNA]</scope>
    <source>
        <strain evidence="3 4">HR-BB</strain>
    </source>
</reference>
<protein>
    <submittedName>
        <fullName evidence="3">Helix-turn-helix transcriptional regulator</fullName>
    </submittedName>
</protein>
<evidence type="ECO:0000259" key="2">
    <source>
        <dbReference type="SMART" id="SM00421"/>
    </source>
</evidence>
<organism evidence="3 4">
    <name type="scientific">Solimonas fluminis</name>
    <dbReference type="NCBI Taxonomy" id="2086571"/>
    <lineage>
        <taxon>Bacteria</taxon>
        <taxon>Pseudomonadati</taxon>
        <taxon>Pseudomonadota</taxon>
        <taxon>Gammaproteobacteria</taxon>
        <taxon>Nevskiales</taxon>
        <taxon>Nevskiaceae</taxon>
        <taxon>Solimonas</taxon>
    </lineage>
</organism>
<dbReference type="SMART" id="SM00421">
    <property type="entry name" value="HTH_LUXR"/>
    <property type="match status" value="1"/>
</dbReference>
<gene>
    <name evidence="3" type="ORF">C3942_12485</name>
</gene>
<evidence type="ECO:0000313" key="3">
    <source>
        <dbReference type="EMBL" id="PPE73611.1"/>
    </source>
</evidence>
<name>A0A2S5TF43_9GAMM</name>
<dbReference type="RefSeq" id="WP_104230673.1">
    <property type="nucleotide sequence ID" value="NZ_PSNW01000006.1"/>
</dbReference>
<sequence length="397" mass="44358">MLATEPRVRAAAGLPRRAPPRTPMDAEPRQVGDLLGALYEGALEQPPWHHALRLLQQRLQAAHVSLILRPPTAENAGVMINVGENHDARLSYEKQYFAVDPFVSLKEGEVMTPEELIGQQWLDGPMYQEYLRPQDVRYVLGADVYTADGVECRLRATRRHDSMPFGETDKALFRFVLPHLKRSIQIQSRIDSLECERQMLAGTVNRMLLGVISLAQGGEILEINDEARRILAERDGIWRGPNGLQADNPDDKRELQRLVQRALGHGSGNAGGGMVEAMPISRPSGRARLSVVVKAVPAGDWCDTRKRPAAVIFLRDPDCNTAPPSLDLVRRLLGLTRVESRMALLLTEGYTLDEAAEMMNIRRNTARTHLRSIFCKTGVTRQTMLVRLLLRSVFSLG</sequence>
<keyword evidence="4" id="KW-1185">Reference proteome</keyword>
<dbReference type="EMBL" id="PSNW01000006">
    <property type="protein sequence ID" value="PPE73611.1"/>
    <property type="molecule type" value="Genomic_DNA"/>
</dbReference>
<dbReference type="InterPro" id="IPR036388">
    <property type="entry name" value="WH-like_DNA-bd_sf"/>
</dbReference>
<dbReference type="Gene3D" id="1.10.10.10">
    <property type="entry name" value="Winged helix-like DNA-binding domain superfamily/Winged helix DNA-binding domain"/>
    <property type="match status" value="1"/>
</dbReference>
<dbReference type="InterPro" id="IPR000792">
    <property type="entry name" value="Tscrpt_reg_LuxR_C"/>
</dbReference>
<dbReference type="AlphaFoldDB" id="A0A2S5TF43"/>
<feature type="domain" description="HTH luxR-type" evidence="2">
    <location>
        <begin position="332"/>
        <end position="389"/>
    </location>
</feature>